<dbReference type="RefSeq" id="XP_017322323.1">
    <property type="nucleotide sequence ID" value="XM_017466834.2"/>
</dbReference>
<dbReference type="SUPFAM" id="SSF52540">
    <property type="entry name" value="P-loop containing nucleoside triphosphate hydrolases"/>
    <property type="match status" value="1"/>
</dbReference>
<dbReference type="GO" id="GO:0017111">
    <property type="term" value="F:ribonucleoside triphosphate phosphatase activity"/>
    <property type="evidence" value="ECO:0007669"/>
    <property type="project" value="InterPro"/>
</dbReference>
<dbReference type="InterPro" id="IPR027417">
    <property type="entry name" value="P-loop_NTPase"/>
</dbReference>
<protein>
    <submittedName>
        <fullName evidence="6">Cancer-related nucleoside-triphosphatase isoform X1</fullName>
    </submittedName>
</protein>
<dbReference type="HAMAP" id="MF_00796">
    <property type="entry name" value="NTPase_1"/>
    <property type="match status" value="1"/>
</dbReference>
<dbReference type="InterPro" id="IPR004948">
    <property type="entry name" value="Nuc-triphosphatase_THEP1"/>
</dbReference>
<organism evidence="5 6">
    <name type="scientific">Ictalurus punctatus</name>
    <name type="common">Channel catfish</name>
    <name type="synonym">Silurus punctatus</name>
    <dbReference type="NCBI Taxonomy" id="7998"/>
    <lineage>
        <taxon>Eukaryota</taxon>
        <taxon>Metazoa</taxon>
        <taxon>Chordata</taxon>
        <taxon>Craniata</taxon>
        <taxon>Vertebrata</taxon>
        <taxon>Euteleostomi</taxon>
        <taxon>Actinopterygii</taxon>
        <taxon>Neopterygii</taxon>
        <taxon>Teleostei</taxon>
        <taxon>Ostariophysi</taxon>
        <taxon>Siluriformes</taxon>
        <taxon>Ictaluridae</taxon>
        <taxon>Ictalurus</taxon>
    </lineage>
</organism>
<reference evidence="5" key="1">
    <citation type="journal article" date="2016" name="Nat. Commun.">
        <title>The channel catfish genome sequence provides insights into the evolution of scale formation in teleosts.</title>
        <authorList>
            <person name="Liu Z."/>
            <person name="Liu S."/>
            <person name="Yao J."/>
            <person name="Bao L."/>
            <person name="Zhang J."/>
            <person name="Li Y."/>
            <person name="Jiang C."/>
            <person name="Sun L."/>
            <person name="Wang R."/>
            <person name="Zhang Y."/>
            <person name="Zhou T."/>
            <person name="Zeng Q."/>
            <person name="Fu Q."/>
            <person name="Gao S."/>
            <person name="Li N."/>
            <person name="Koren S."/>
            <person name="Jiang Y."/>
            <person name="Zimin A."/>
            <person name="Xu P."/>
            <person name="Phillippy A.M."/>
            <person name="Geng X."/>
            <person name="Song L."/>
            <person name="Sun F."/>
            <person name="Li C."/>
            <person name="Wang X."/>
            <person name="Chen A."/>
            <person name="Jin Y."/>
            <person name="Yuan Z."/>
            <person name="Yang Y."/>
            <person name="Tan S."/>
            <person name="Peatman E."/>
            <person name="Lu J."/>
            <person name="Qin Z."/>
            <person name="Dunham R."/>
            <person name="Li Z."/>
            <person name="Sonstegard T."/>
            <person name="Feng J."/>
            <person name="Danzmann R.G."/>
            <person name="Schroeder S."/>
            <person name="Scheffler B."/>
            <person name="Duke M.V."/>
            <person name="Ballard L."/>
            <person name="Kucuktas H."/>
            <person name="Kaltenboeck L."/>
            <person name="Liu H."/>
            <person name="Armbruster J."/>
            <person name="Xie Y."/>
            <person name="Kirby M.L."/>
            <person name="Tian Y."/>
            <person name="Flanagan M.E."/>
            <person name="Mu W."/>
            <person name="Waldbieser G.C."/>
        </authorList>
    </citation>
    <scope>NUCLEOTIDE SEQUENCE [LARGE SCALE GENOMIC DNA]</scope>
    <source>
        <strain evidence="5">SDA103</strain>
    </source>
</reference>
<feature type="domain" description="AAA+ ATPase" evidence="4">
    <location>
        <begin position="1"/>
        <end position="169"/>
    </location>
</feature>
<gene>
    <name evidence="6" type="primary">ntpcr</name>
    <name evidence="6" type="synonym">ca057</name>
</gene>
<dbReference type="CDD" id="cd19482">
    <property type="entry name" value="RecA-like_Thep1"/>
    <property type="match status" value="1"/>
</dbReference>
<keyword evidence="3" id="KW-0067">ATP-binding</keyword>
<keyword evidence="2" id="KW-0378">Hydrolase</keyword>
<dbReference type="InterPro" id="IPR003593">
    <property type="entry name" value="AAA+_ATPase"/>
</dbReference>
<dbReference type="PANTHER" id="PTHR43146:SF1">
    <property type="entry name" value="CANCER-RELATED NUCLEOSIDE-TRIPHOSPHATASE"/>
    <property type="match status" value="1"/>
</dbReference>
<dbReference type="GO" id="GO:0005524">
    <property type="term" value="F:ATP binding"/>
    <property type="evidence" value="ECO:0007669"/>
    <property type="project" value="UniProtKB-KW"/>
</dbReference>
<keyword evidence="5" id="KW-1185">Reference proteome</keyword>
<name>A0A2D0QV73_ICTPU</name>
<evidence type="ECO:0000256" key="1">
    <source>
        <dbReference type="ARBA" id="ARBA00022741"/>
    </source>
</evidence>
<dbReference type="Proteomes" id="UP000221080">
    <property type="component" value="Chromosome 5"/>
</dbReference>
<reference evidence="6" key="2">
    <citation type="submission" date="2025-08" db="UniProtKB">
        <authorList>
            <consortium name="RefSeq"/>
        </authorList>
    </citation>
    <scope>IDENTIFICATION</scope>
    <source>
        <tissue evidence="6">Blood</tissue>
    </source>
</reference>
<proteinExistence type="inferred from homology"/>
<dbReference type="GeneID" id="100528829"/>
<dbReference type="Pfam" id="PF03266">
    <property type="entry name" value="NTPase_1"/>
    <property type="match status" value="1"/>
</dbReference>
<dbReference type="PANTHER" id="PTHR43146">
    <property type="entry name" value="CANCER-RELATED NUCLEOSIDE-TRIPHOSPHATASE"/>
    <property type="match status" value="1"/>
</dbReference>
<keyword evidence="1" id="KW-0547">Nucleotide-binding</keyword>
<accession>A0A2D0QV73</accession>
<dbReference type="NCBIfam" id="NF010248">
    <property type="entry name" value="PRK13695.1"/>
    <property type="match status" value="1"/>
</dbReference>
<evidence type="ECO:0000256" key="2">
    <source>
        <dbReference type="ARBA" id="ARBA00022801"/>
    </source>
</evidence>
<evidence type="ECO:0000259" key="4">
    <source>
        <dbReference type="SMART" id="SM00382"/>
    </source>
</evidence>
<dbReference type="SMART" id="SM00382">
    <property type="entry name" value="AAA"/>
    <property type="match status" value="1"/>
</dbReference>
<evidence type="ECO:0000256" key="3">
    <source>
        <dbReference type="ARBA" id="ARBA00022840"/>
    </source>
</evidence>
<sequence>MIRHVFLTGSPGVGKTTLVQKVQEAISSTGVCIHGFCTEEVRESGRRVGFDVVTVNGQRGILARVGTTAPSGRREYTVGQYVVDLPSFESLALPLFRNASNGSRKVFVIDEIGKMELFSQAFIRAVRQALDSMDCTILGTIPLPKGRPLGLVEEIRARKDVKVFMVTKENRNAIMDEIVAALKECLK</sequence>
<evidence type="ECO:0000313" key="5">
    <source>
        <dbReference type="Proteomes" id="UP000221080"/>
    </source>
</evidence>
<dbReference type="Gene3D" id="3.40.50.300">
    <property type="entry name" value="P-loop containing nucleotide triphosphate hydrolases"/>
    <property type="match status" value="1"/>
</dbReference>
<evidence type="ECO:0000313" key="6">
    <source>
        <dbReference type="RefSeq" id="XP_017322323.1"/>
    </source>
</evidence>
<dbReference type="AlphaFoldDB" id="A0A2D0QV73"/>
<dbReference type="CTD" id="84284"/>
<dbReference type="OrthoDB" id="446244at2759"/>